<dbReference type="InParanoid" id="A0A1B6PBM7"/>
<evidence type="ECO:0000313" key="1">
    <source>
        <dbReference type="EMBL" id="KXG23170.1"/>
    </source>
</evidence>
<proteinExistence type="predicted"/>
<organism evidence="1 2">
    <name type="scientific">Sorghum bicolor</name>
    <name type="common">Sorghum</name>
    <name type="synonym">Sorghum vulgare</name>
    <dbReference type="NCBI Taxonomy" id="4558"/>
    <lineage>
        <taxon>Eukaryota</taxon>
        <taxon>Viridiplantae</taxon>
        <taxon>Streptophyta</taxon>
        <taxon>Embryophyta</taxon>
        <taxon>Tracheophyta</taxon>
        <taxon>Spermatophyta</taxon>
        <taxon>Magnoliopsida</taxon>
        <taxon>Liliopsida</taxon>
        <taxon>Poales</taxon>
        <taxon>Poaceae</taxon>
        <taxon>PACMAD clade</taxon>
        <taxon>Panicoideae</taxon>
        <taxon>Andropogonodae</taxon>
        <taxon>Andropogoneae</taxon>
        <taxon>Sorghinae</taxon>
        <taxon>Sorghum</taxon>
    </lineage>
</organism>
<name>A0A1B6PBM7_SORBI</name>
<keyword evidence="2" id="KW-1185">Reference proteome</keyword>
<dbReference type="Gramene" id="KXG23170">
    <property type="protein sequence ID" value="KXG23170"/>
    <property type="gene ID" value="SORBI_3008G064800"/>
</dbReference>
<sequence>MPRRPAVWKHQSSSPPCAGHLCATERENDQIIFHPMDAAAVAWTVGSCPHALPKIYLRQFLPLYMNLHSTGGY</sequence>
<dbReference type="EMBL" id="CM000767">
    <property type="protein sequence ID" value="KXG23171.1"/>
    <property type="molecule type" value="Genomic_DNA"/>
</dbReference>
<dbReference type="Proteomes" id="UP000000768">
    <property type="component" value="Chromosome 8"/>
</dbReference>
<dbReference type="EMBL" id="CM000767">
    <property type="protein sequence ID" value="KXG23170.1"/>
    <property type="molecule type" value="Genomic_DNA"/>
</dbReference>
<reference evidence="1" key="2">
    <citation type="submission" date="2017-02" db="EMBL/GenBank/DDBJ databases">
        <title>WGS assembly of Sorghum bicolor.</title>
        <authorList>
            <person name="Paterson A."/>
            <person name="Mullet J."/>
            <person name="Bowers J."/>
            <person name="Bruggmann R."/>
            <person name="Dubchak I."/>
            <person name="Grimwood J."/>
            <person name="Gundlach H."/>
            <person name="Haberer G."/>
            <person name="Hellsten U."/>
            <person name="Mitros T."/>
            <person name="Poliakov A."/>
            <person name="Schmutz J."/>
            <person name="Spannagl M."/>
            <person name="Tang H."/>
            <person name="Wang X."/>
            <person name="Wicker T."/>
            <person name="Bharti A."/>
            <person name="Chapman J."/>
            <person name="Feltus F."/>
            <person name="Gowik U."/>
            <person name="Grigoriev I."/>
            <person name="Lyons E."/>
            <person name="Maher C."/>
            <person name="Martis M."/>
            <person name="Narechania A."/>
            <person name="Otillar R."/>
            <person name="Penning B."/>
            <person name="Salamov A."/>
            <person name="Wang Y."/>
            <person name="Zhang L."/>
            <person name="Carpita N."/>
            <person name="Freeling M."/>
            <person name="Gingle A."/>
            <person name="Hash C."/>
            <person name="Keller B."/>
            <person name="Klein P."/>
            <person name="Kresovich S."/>
            <person name="Mccann M."/>
            <person name="Ming R."/>
            <person name="Peterson D."/>
            <person name="Rahman M."/>
            <person name="Ware D."/>
            <person name="Westhoff P."/>
            <person name="Mayer K."/>
            <person name="Messing J."/>
            <person name="Sims D."/>
            <person name="Jenkins J."/>
            <person name="Shu S."/>
            <person name="Rokhsar D."/>
        </authorList>
    </citation>
    <scope>NUCLEOTIDE SEQUENCE</scope>
</reference>
<dbReference type="AlphaFoldDB" id="A0A1B6PBM7"/>
<reference evidence="1 2" key="1">
    <citation type="journal article" date="2009" name="Nature">
        <title>The Sorghum bicolor genome and the diversification of grasses.</title>
        <authorList>
            <person name="Paterson A.H."/>
            <person name="Bowers J.E."/>
            <person name="Bruggmann R."/>
            <person name="Dubchak I."/>
            <person name="Grimwood J."/>
            <person name="Gundlach H."/>
            <person name="Haberer G."/>
            <person name="Hellsten U."/>
            <person name="Mitros T."/>
            <person name="Poliakov A."/>
            <person name="Schmutz J."/>
            <person name="Spannagl M."/>
            <person name="Tang H."/>
            <person name="Wang X."/>
            <person name="Wicker T."/>
            <person name="Bharti A.K."/>
            <person name="Chapman J."/>
            <person name="Feltus F.A."/>
            <person name="Gowik U."/>
            <person name="Grigoriev I.V."/>
            <person name="Lyons E."/>
            <person name="Maher C.A."/>
            <person name="Martis M."/>
            <person name="Narechania A."/>
            <person name="Otillar R.P."/>
            <person name="Penning B.W."/>
            <person name="Salamov A.A."/>
            <person name="Wang Y."/>
            <person name="Zhang L."/>
            <person name="Carpita N.C."/>
            <person name="Freeling M."/>
            <person name="Gingle A.R."/>
            <person name="Hash C.T."/>
            <person name="Keller B."/>
            <person name="Klein P."/>
            <person name="Kresovich S."/>
            <person name="McCann M.C."/>
            <person name="Ming R."/>
            <person name="Peterson D.G."/>
            <person name="Mehboob-ur-Rahman"/>
            <person name="Ware D."/>
            <person name="Westhoff P."/>
            <person name="Mayer K.F."/>
            <person name="Messing J."/>
            <person name="Rokhsar D.S."/>
        </authorList>
    </citation>
    <scope>NUCLEOTIDE SEQUENCE [LARGE SCALE GENOMIC DNA]</scope>
    <source>
        <strain evidence="2">cv. BTx623</strain>
    </source>
</reference>
<accession>A0A1B6PBM7</accession>
<evidence type="ECO:0000313" key="2">
    <source>
        <dbReference type="Proteomes" id="UP000000768"/>
    </source>
</evidence>
<dbReference type="Gramene" id="KXG23171">
    <property type="protein sequence ID" value="KXG23171"/>
    <property type="gene ID" value="SORBI_3008G064800"/>
</dbReference>
<gene>
    <name evidence="1" type="ORF">SORBI_3008G064800</name>
</gene>
<protein>
    <submittedName>
        <fullName evidence="1">Uncharacterized protein</fullName>
    </submittedName>
</protein>
<reference evidence="2" key="3">
    <citation type="journal article" date="2018" name="Plant J.">
        <title>The Sorghum bicolor reference genome: improved assembly, gene annotations, a transcriptome atlas, and signatures of genome organization.</title>
        <authorList>
            <person name="McCormick R.F."/>
            <person name="Truong S.K."/>
            <person name="Sreedasyam A."/>
            <person name="Jenkins J."/>
            <person name="Shu S."/>
            <person name="Sims D."/>
            <person name="Kennedy M."/>
            <person name="Amirebrahimi M."/>
            <person name="Weers B.D."/>
            <person name="McKinley B."/>
            <person name="Mattison A."/>
            <person name="Morishige D.T."/>
            <person name="Grimwood J."/>
            <person name="Schmutz J."/>
            <person name="Mullet J.E."/>
        </authorList>
    </citation>
    <scope>NUCLEOTIDE SEQUENCE [LARGE SCALE GENOMIC DNA]</scope>
    <source>
        <strain evidence="2">cv. BTx623</strain>
    </source>
</reference>